<proteinExistence type="predicted"/>
<protein>
    <submittedName>
        <fullName evidence="2">Uncharacterized protein</fullName>
    </submittedName>
</protein>
<dbReference type="AlphaFoldDB" id="A0A7R9EJ61"/>
<feature type="region of interest" description="Disordered" evidence="1">
    <location>
        <begin position="104"/>
        <end position="140"/>
    </location>
</feature>
<feature type="compositionally biased region" description="Basic and acidic residues" evidence="1">
    <location>
        <begin position="124"/>
        <end position="136"/>
    </location>
</feature>
<evidence type="ECO:0000256" key="1">
    <source>
        <dbReference type="SAM" id="MobiDB-lite"/>
    </source>
</evidence>
<gene>
    <name evidence="2" type="ORF">TMSB3V08_LOCUS10635</name>
</gene>
<feature type="compositionally biased region" description="Low complexity" evidence="1">
    <location>
        <begin position="62"/>
        <end position="71"/>
    </location>
</feature>
<accession>A0A7R9EJ61</accession>
<evidence type="ECO:0000313" key="2">
    <source>
        <dbReference type="EMBL" id="CAD7433971.1"/>
    </source>
</evidence>
<organism evidence="2">
    <name type="scientific">Timema monikensis</name>
    <dbReference type="NCBI Taxonomy" id="170555"/>
    <lineage>
        <taxon>Eukaryota</taxon>
        <taxon>Metazoa</taxon>
        <taxon>Ecdysozoa</taxon>
        <taxon>Arthropoda</taxon>
        <taxon>Hexapoda</taxon>
        <taxon>Insecta</taxon>
        <taxon>Pterygota</taxon>
        <taxon>Neoptera</taxon>
        <taxon>Polyneoptera</taxon>
        <taxon>Phasmatodea</taxon>
        <taxon>Timematodea</taxon>
        <taxon>Timematoidea</taxon>
        <taxon>Timematidae</taxon>
        <taxon>Timema</taxon>
    </lineage>
</organism>
<sequence>MGYTRRAGKAHRQKTLKKTTTTKQYSTRGPIFYDPDCNHQTPERQHSAPASSRVPAPELANSSPRLPLSPTIRPPPTPISPFSPEGYHLHALATPEPAYVFLPHLPSLPPSTGPARSTPSHPETGLRLDKKNHTEGDTASWETDNEMNEEMQDAFEQFLQMISAKFQRRASQSIGAVVEHVGVCTCDCWWGPASNTRDQLGEERVVGRCRVRFGILKGRRKEEMERLGGREAVLVLTHEEEERKE</sequence>
<reference evidence="2" key="1">
    <citation type="submission" date="2020-11" db="EMBL/GenBank/DDBJ databases">
        <authorList>
            <person name="Tran Van P."/>
        </authorList>
    </citation>
    <scope>NUCLEOTIDE SEQUENCE</scope>
</reference>
<feature type="region of interest" description="Disordered" evidence="1">
    <location>
        <begin position="1"/>
        <end position="80"/>
    </location>
</feature>
<name>A0A7R9EJ61_9NEOP</name>
<feature type="compositionally biased region" description="Basic residues" evidence="1">
    <location>
        <begin position="1"/>
        <end position="17"/>
    </location>
</feature>
<dbReference type="EMBL" id="OB796985">
    <property type="protein sequence ID" value="CAD7433971.1"/>
    <property type="molecule type" value="Genomic_DNA"/>
</dbReference>